<organism evidence="1 2">
    <name type="scientific">Pseudomonas bijieensis</name>
    <dbReference type="NCBI Taxonomy" id="2681983"/>
    <lineage>
        <taxon>Bacteria</taxon>
        <taxon>Pseudomonadati</taxon>
        <taxon>Pseudomonadota</taxon>
        <taxon>Gammaproteobacteria</taxon>
        <taxon>Pseudomonadales</taxon>
        <taxon>Pseudomonadaceae</taxon>
        <taxon>Pseudomonas</taxon>
    </lineage>
</organism>
<name>A0A6N1CHB1_9PSED</name>
<proteinExistence type="predicted"/>
<dbReference type="Proteomes" id="UP000509545">
    <property type="component" value="Chromosome"/>
</dbReference>
<dbReference type="KEGG" id="pbz:GN234_17960"/>
<dbReference type="AlphaFoldDB" id="A0A6N1CHB1"/>
<dbReference type="RefSeq" id="WP_146206844.1">
    <property type="nucleotide sequence ID" value="NZ_CP048810.1"/>
</dbReference>
<sequence length="68" mass="7819">MANKITLSYIEPNGNKYYDTAAILEMIPYPGDNVTGFWEQNSYRVKDRKQVFDSSGTGSHIEIHLEYT</sequence>
<accession>A0A6N1CHB1</accession>
<gene>
    <name evidence="1" type="ORF">GN234_17960</name>
</gene>
<evidence type="ECO:0000313" key="2">
    <source>
        <dbReference type="Proteomes" id="UP000509545"/>
    </source>
</evidence>
<reference evidence="1 2" key="1">
    <citation type="submission" date="2020-02" db="EMBL/GenBank/DDBJ databases">
        <authorList>
            <person name="Liang J."/>
        </authorList>
    </citation>
    <scope>NUCLEOTIDE SEQUENCE [LARGE SCALE GENOMIC DNA]</scope>
    <source>
        <strain evidence="1 2">L22-9</strain>
    </source>
</reference>
<protein>
    <submittedName>
        <fullName evidence="1">Uncharacterized protein</fullName>
    </submittedName>
</protein>
<evidence type="ECO:0000313" key="1">
    <source>
        <dbReference type="EMBL" id="QKS83720.1"/>
    </source>
</evidence>
<keyword evidence="2" id="KW-1185">Reference proteome</keyword>
<dbReference type="EMBL" id="CP048810">
    <property type="protein sequence ID" value="QKS83720.1"/>
    <property type="molecule type" value="Genomic_DNA"/>
</dbReference>